<feature type="transmembrane region" description="Helical" evidence="1">
    <location>
        <begin position="20"/>
        <end position="45"/>
    </location>
</feature>
<keyword evidence="1" id="KW-0812">Transmembrane</keyword>
<dbReference type="NCBIfam" id="TIGR03758">
    <property type="entry name" value="conj_TIGR03758"/>
    <property type="match status" value="1"/>
</dbReference>
<gene>
    <name evidence="2" type="ORF">FEM54_13600</name>
</gene>
<reference evidence="2 3" key="1">
    <citation type="submission" date="2019-05" db="EMBL/GenBank/DDBJ databases">
        <title>Pseudomonas edaphica sp. nov., isolated from rhizospheric soil of Cistus ladanifer L. in Spain.</title>
        <authorList>
            <person name="Peix A."/>
        </authorList>
    </citation>
    <scope>NUCLEOTIDE SEQUENCE [LARGE SCALE GENOMIC DNA]</scope>
    <source>
        <strain evidence="2 3">RD25</strain>
    </source>
</reference>
<keyword evidence="1" id="KW-1133">Transmembrane helix</keyword>
<keyword evidence="3" id="KW-1185">Reference proteome</keyword>
<dbReference type="Proteomes" id="UP000304941">
    <property type="component" value="Unassembled WGS sequence"/>
</dbReference>
<sequence length="77" mass="8478">MSSAQLTAFQAGAGFSPSDLAWLLLAGLFALLLLWSAWALNTSYAGWAEQRLSQRQFFAVAVRVFALYLALTFFLLS</sequence>
<feature type="transmembrane region" description="Helical" evidence="1">
    <location>
        <begin position="57"/>
        <end position="76"/>
    </location>
</feature>
<protein>
    <submittedName>
        <fullName evidence="2">TIGR03758 family integrating conjugative element protein</fullName>
    </submittedName>
</protein>
<comment type="caution">
    <text evidence="2">The sequence shown here is derived from an EMBL/GenBank/DDBJ whole genome shotgun (WGS) entry which is preliminary data.</text>
</comment>
<name>A0ABY2U535_9PSED</name>
<proteinExistence type="predicted"/>
<dbReference type="EMBL" id="VBVZ01000172">
    <property type="protein sequence ID" value="TLG91331.1"/>
    <property type="molecule type" value="Genomic_DNA"/>
</dbReference>
<evidence type="ECO:0000313" key="3">
    <source>
        <dbReference type="Proteomes" id="UP000304941"/>
    </source>
</evidence>
<evidence type="ECO:0000313" key="2">
    <source>
        <dbReference type="EMBL" id="TLG91331.1"/>
    </source>
</evidence>
<dbReference type="RefSeq" id="WP_138451383.1">
    <property type="nucleotide sequence ID" value="NZ_VBVZ01000172.1"/>
</dbReference>
<accession>A0ABY2U535</accession>
<evidence type="ECO:0000256" key="1">
    <source>
        <dbReference type="SAM" id="Phobius"/>
    </source>
</evidence>
<dbReference type="InterPro" id="IPR021676">
    <property type="entry name" value="DUF3262"/>
</dbReference>
<keyword evidence="1" id="KW-0472">Membrane</keyword>
<organism evidence="2 3">
    <name type="scientific">Pseudomonas edaphica</name>
    <dbReference type="NCBI Taxonomy" id="2006980"/>
    <lineage>
        <taxon>Bacteria</taxon>
        <taxon>Pseudomonadati</taxon>
        <taxon>Pseudomonadota</taxon>
        <taxon>Gammaproteobacteria</taxon>
        <taxon>Pseudomonadales</taxon>
        <taxon>Pseudomonadaceae</taxon>
        <taxon>Pseudomonas</taxon>
    </lineage>
</organism>
<dbReference type="Pfam" id="PF11660">
    <property type="entry name" value="DUF3262"/>
    <property type="match status" value="1"/>
</dbReference>